<keyword evidence="2 4" id="KW-0238">DNA-binding</keyword>
<evidence type="ECO:0000256" key="1">
    <source>
        <dbReference type="ARBA" id="ARBA00023015"/>
    </source>
</evidence>
<evidence type="ECO:0000256" key="2">
    <source>
        <dbReference type="ARBA" id="ARBA00023125"/>
    </source>
</evidence>
<dbReference type="AlphaFoldDB" id="A0A9W6RE74"/>
<organism evidence="6 7">
    <name type="scientific">Actinoallomurus iriomotensis</name>
    <dbReference type="NCBI Taxonomy" id="478107"/>
    <lineage>
        <taxon>Bacteria</taxon>
        <taxon>Bacillati</taxon>
        <taxon>Actinomycetota</taxon>
        <taxon>Actinomycetes</taxon>
        <taxon>Streptosporangiales</taxon>
        <taxon>Thermomonosporaceae</taxon>
        <taxon>Actinoallomurus</taxon>
    </lineage>
</organism>
<dbReference type="PANTHER" id="PTHR30055:SF234">
    <property type="entry name" value="HTH-TYPE TRANSCRIPTIONAL REGULATOR BETI"/>
    <property type="match status" value="1"/>
</dbReference>
<dbReference type="InterPro" id="IPR001647">
    <property type="entry name" value="HTH_TetR"/>
</dbReference>
<keyword evidence="3" id="KW-0804">Transcription</keyword>
<dbReference type="SUPFAM" id="SSF46689">
    <property type="entry name" value="Homeodomain-like"/>
    <property type="match status" value="1"/>
</dbReference>
<dbReference type="InterPro" id="IPR009057">
    <property type="entry name" value="Homeodomain-like_sf"/>
</dbReference>
<dbReference type="Pfam" id="PF21597">
    <property type="entry name" value="TetR_C_43"/>
    <property type="match status" value="1"/>
</dbReference>
<dbReference type="Proteomes" id="UP001165135">
    <property type="component" value="Unassembled WGS sequence"/>
</dbReference>
<gene>
    <name evidence="6" type="ORF">Airi01_024230</name>
</gene>
<accession>A0A9W6RE74</accession>
<dbReference type="RefSeq" id="WP_285619852.1">
    <property type="nucleotide sequence ID" value="NZ_BSTJ01000002.1"/>
</dbReference>
<proteinExistence type="predicted"/>
<comment type="caution">
    <text evidence="6">The sequence shown here is derived from an EMBL/GenBank/DDBJ whole genome shotgun (WGS) entry which is preliminary data.</text>
</comment>
<evidence type="ECO:0000259" key="5">
    <source>
        <dbReference type="PROSITE" id="PS50977"/>
    </source>
</evidence>
<evidence type="ECO:0000256" key="4">
    <source>
        <dbReference type="PROSITE-ProRule" id="PRU00335"/>
    </source>
</evidence>
<dbReference type="PROSITE" id="PS50977">
    <property type="entry name" value="HTH_TETR_2"/>
    <property type="match status" value="1"/>
</dbReference>
<dbReference type="PRINTS" id="PR00455">
    <property type="entry name" value="HTHTETR"/>
</dbReference>
<feature type="domain" description="HTH tetR-type" evidence="5">
    <location>
        <begin position="16"/>
        <end position="75"/>
    </location>
</feature>
<dbReference type="InterPro" id="IPR050109">
    <property type="entry name" value="HTH-type_TetR-like_transc_reg"/>
</dbReference>
<sequence length="194" mass="20724">MASSDGAGRSLRADAQANHDRLLEVAAKAFAEDGADASLKAIAKEAGVGIGTLYRRFPTREILVEATYRSESARLCASAGDLLRHMPAVDALRVWMERFLGYLATKRGMAESLRAVLTNDDDLRLKTRGMLIDALGLLLRESEEQGTVRDGLDPADVVMALGGIALIAGDQDQRDLAGRLLDLLMAGLTAGSVQ</sequence>
<dbReference type="InterPro" id="IPR049445">
    <property type="entry name" value="TetR_SbtR-like_C"/>
</dbReference>
<dbReference type="PANTHER" id="PTHR30055">
    <property type="entry name" value="HTH-TYPE TRANSCRIPTIONAL REGULATOR RUTR"/>
    <property type="match status" value="1"/>
</dbReference>
<dbReference type="GO" id="GO:0000976">
    <property type="term" value="F:transcription cis-regulatory region binding"/>
    <property type="evidence" value="ECO:0007669"/>
    <property type="project" value="TreeGrafter"/>
</dbReference>
<keyword evidence="1" id="KW-0805">Transcription regulation</keyword>
<evidence type="ECO:0000313" key="7">
    <source>
        <dbReference type="Proteomes" id="UP001165135"/>
    </source>
</evidence>
<dbReference type="Pfam" id="PF00440">
    <property type="entry name" value="TetR_N"/>
    <property type="match status" value="1"/>
</dbReference>
<feature type="DNA-binding region" description="H-T-H motif" evidence="4">
    <location>
        <begin position="38"/>
        <end position="57"/>
    </location>
</feature>
<dbReference type="GO" id="GO:0003700">
    <property type="term" value="F:DNA-binding transcription factor activity"/>
    <property type="evidence" value="ECO:0007669"/>
    <property type="project" value="TreeGrafter"/>
</dbReference>
<dbReference type="SUPFAM" id="SSF48498">
    <property type="entry name" value="Tetracyclin repressor-like, C-terminal domain"/>
    <property type="match status" value="1"/>
</dbReference>
<evidence type="ECO:0000313" key="6">
    <source>
        <dbReference type="EMBL" id="GLY74156.1"/>
    </source>
</evidence>
<evidence type="ECO:0000256" key="3">
    <source>
        <dbReference type="ARBA" id="ARBA00023163"/>
    </source>
</evidence>
<dbReference type="InterPro" id="IPR036271">
    <property type="entry name" value="Tet_transcr_reg_TetR-rel_C_sf"/>
</dbReference>
<reference evidence="6" key="1">
    <citation type="submission" date="2023-03" db="EMBL/GenBank/DDBJ databases">
        <title>Actinoallomurus iriomotensis NBRC 103681.</title>
        <authorList>
            <person name="Ichikawa N."/>
            <person name="Sato H."/>
            <person name="Tonouchi N."/>
        </authorList>
    </citation>
    <scope>NUCLEOTIDE SEQUENCE</scope>
    <source>
        <strain evidence="6">NBRC 103681</strain>
    </source>
</reference>
<dbReference type="Gene3D" id="1.10.357.10">
    <property type="entry name" value="Tetracycline Repressor, domain 2"/>
    <property type="match status" value="1"/>
</dbReference>
<name>A0A9W6RE74_9ACTN</name>
<dbReference type="EMBL" id="BSTJ01000002">
    <property type="protein sequence ID" value="GLY74156.1"/>
    <property type="molecule type" value="Genomic_DNA"/>
</dbReference>
<protein>
    <submittedName>
        <fullName evidence="6">TetR family transcriptional regulator</fullName>
    </submittedName>
</protein>